<dbReference type="Gene3D" id="2.40.70.10">
    <property type="entry name" value="Acid Proteases"/>
    <property type="match status" value="1"/>
</dbReference>
<accession>A0ABV5H3U4</accession>
<evidence type="ECO:0000313" key="1">
    <source>
        <dbReference type="EMBL" id="MFB9106136.1"/>
    </source>
</evidence>
<dbReference type="SUPFAM" id="SSF50630">
    <property type="entry name" value="Acid proteases"/>
    <property type="match status" value="1"/>
</dbReference>
<sequence>MKDKGIYDLGITHKGKLTPNGMPYFKVNIVGGNLPKYNVYHNGIDAVLDTGATKTHITPQLAKELNLKATNVDYGLYPLKEGVSETNVFKIDFIINGIEACFSEEFKEMPYGFQFPLVFGTEFMIKCKKLSIDFQKEEYVLEL</sequence>
<dbReference type="GO" id="GO:0008233">
    <property type="term" value="F:peptidase activity"/>
    <property type="evidence" value="ECO:0007669"/>
    <property type="project" value="UniProtKB-KW"/>
</dbReference>
<reference evidence="1 2" key="1">
    <citation type="submission" date="2024-09" db="EMBL/GenBank/DDBJ databases">
        <authorList>
            <person name="Sun Q."/>
            <person name="Mori K."/>
        </authorList>
    </citation>
    <scope>NUCLEOTIDE SEQUENCE [LARGE SCALE GENOMIC DNA]</scope>
    <source>
        <strain evidence="1 2">CECT 8300</strain>
    </source>
</reference>
<keyword evidence="2" id="KW-1185">Reference proteome</keyword>
<name>A0ABV5H3U4_9FLAO</name>
<comment type="caution">
    <text evidence="1">The sequence shown here is derived from an EMBL/GenBank/DDBJ whole genome shotgun (WGS) entry which is preliminary data.</text>
</comment>
<keyword evidence="1" id="KW-0378">Hydrolase</keyword>
<dbReference type="Pfam" id="PF13650">
    <property type="entry name" value="Asp_protease_2"/>
    <property type="match status" value="1"/>
</dbReference>
<dbReference type="RefSeq" id="WP_290270852.1">
    <property type="nucleotide sequence ID" value="NZ_JAUFQP010000010.1"/>
</dbReference>
<dbReference type="EMBL" id="JBHMFA010000012">
    <property type="protein sequence ID" value="MFB9106136.1"/>
    <property type="molecule type" value="Genomic_DNA"/>
</dbReference>
<dbReference type="Proteomes" id="UP001589590">
    <property type="component" value="Unassembled WGS sequence"/>
</dbReference>
<organism evidence="1 2">
    <name type="scientific">Algibacter miyuki</name>
    <dbReference type="NCBI Taxonomy" id="1306933"/>
    <lineage>
        <taxon>Bacteria</taxon>
        <taxon>Pseudomonadati</taxon>
        <taxon>Bacteroidota</taxon>
        <taxon>Flavobacteriia</taxon>
        <taxon>Flavobacteriales</taxon>
        <taxon>Flavobacteriaceae</taxon>
        <taxon>Algibacter</taxon>
    </lineage>
</organism>
<protein>
    <submittedName>
        <fullName evidence="1">Aspartyl protease family protein</fullName>
    </submittedName>
</protein>
<dbReference type="InterPro" id="IPR021109">
    <property type="entry name" value="Peptidase_aspartic_dom_sf"/>
</dbReference>
<dbReference type="GO" id="GO:0006508">
    <property type="term" value="P:proteolysis"/>
    <property type="evidence" value="ECO:0007669"/>
    <property type="project" value="UniProtKB-KW"/>
</dbReference>
<evidence type="ECO:0000313" key="2">
    <source>
        <dbReference type="Proteomes" id="UP001589590"/>
    </source>
</evidence>
<proteinExistence type="predicted"/>
<keyword evidence="1" id="KW-0645">Protease</keyword>
<gene>
    <name evidence="1" type="ORF">ACFFU1_14630</name>
</gene>